<feature type="transmembrane region" description="Helical" evidence="1">
    <location>
        <begin position="58"/>
        <end position="79"/>
    </location>
</feature>
<dbReference type="RefSeq" id="WP_121066296.1">
    <property type="nucleotide sequence ID" value="NZ_RBIQ01000008.1"/>
</dbReference>
<keyword evidence="1" id="KW-0472">Membrane</keyword>
<keyword evidence="1" id="KW-1133">Transmembrane helix</keyword>
<gene>
    <name evidence="2" type="ORF">CLV91_1692</name>
</gene>
<evidence type="ECO:0000256" key="1">
    <source>
        <dbReference type="SAM" id="Phobius"/>
    </source>
</evidence>
<name>A0A495E7R8_9FLAO</name>
<sequence length="144" mass="16075">MSTIREKAPAWFWIVSVVALLWNLAGVGAYLQHAYMSIEDLEKLSQAERLLYESQPSWVTAAFAIAVWGGALGCIALLLRKKWAKPILLISLIGVLAQMAHSFFMTNSFEVYGPGAMIMPIMVIIIAIALVFFARKSSDRKWLN</sequence>
<evidence type="ECO:0000313" key="2">
    <source>
        <dbReference type="EMBL" id="RKR12980.1"/>
    </source>
</evidence>
<keyword evidence="1" id="KW-0812">Transmembrane</keyword>
<feature type="transmembrane region" description="Helical" evidence="1">
    <location>
        <begin position="12"/>
        <end position="31"/>
    </location>
</feature>
<feature type="transmembrane region" description="Helical" evidence="1">
    <location>
        <begin position="111"/>
        <end position="134"/>
    </location>
</feature>
<keyword evidence="3" id="KW-1185">Reference proteome</keyword>
<dbReference type="Proteomes" id="UP000269412">
    <property type="component" value="Unassembled WGS sequence"/>
</dbReference>
<proteinExistence type="predicted"/>
<reference evidence="2 3" key="1">
    <citation type="submission" date="2018-10" db="EMBL/GenBank/DDBJ databases">
        <title>Genomic Encyclopedia of Archaeal and Bacterial Type Strains, Phase II (KMG-II): from individual species to whole genera.</title>
        <authorList>
            <person name="Goeker M."/>
        </authorList>
    </citation>
    <scope>NUCLEOTIDE SEQUENCE [LARGE SCALE GENOMIC DNA]</scope>
    <source>
        <strain evidence="2 3">DSM 25230</strain>
    </source>
</reference>
<accession>A0A495E7R8</accession>
<evidence type="ECO:0000313" key="3">
    <source>
        <dbReference type="Proteomes" id="UP000269412"/>
    </source>
</evidence>
<evidence type="ECO:0008006" key="4">
    <source>
        <dbReference type="Google" id="ProtNLM"/>
    </source>
</evidence>
<feature type="transmembrane region" description="Helical" evidence="1">
    <location>
        <begin position="86"/>
        <end position="105"/>
    </location>
</feature>
<dbReference type="EMBL" id="RBIQ01000008">
    <property type="protein sequence ID" value="RKR12980.1"/>
    <property type="molecule type" value="Genomic_DNA"/>
</dbReference>
<dbReference type="OrthoDB" id="1143964at2"/>
<comment type="caution">
    <text evidence="2">The sequence shown here is derived from an EMBL/GenBank/DDBJ whole genome shotgun (WGS) entry which is preliminary data.</text>
</comment>
<organism evidence="2 3">
    <name type="scientific">Maribacter vaceletii</name>
    <dbReference type="NCBI Taxonomy" id="1206816"/>
    <lineage>
        <taxon>Bacteria</taxon>
        <taxon>Pseudomonadati</taxon>
        <taxon>Bacteroidota</taxon>
        <taxon>Flavobacteriia</taxon>
        <taxon>Flavobacteriales</taxon>
        <taxon>Flavobacteriaceae</taxon>
        <taxon>Maribacter</taxon>
    </lineage>
</organism>
<protein>
    <recommendedName>
        <fullName evidence="4">Sugar transporter</fullName>
    </recommendedName>
</protein>
<dbReference type="AlphaFoldDB" id="A0A495E7R8"/>